<dbReference type="PANTHER" id="PTHR33408:SF2">
    <property type="entry name" value="TRANSPOSASE DDE DOMAIN-CONTAINING PROTEIN"/>
    <property type="match status" value="1"/>
</dbReference>
<evidence type="ECO:0000259" key="1">
    <source>
        <dbReference type="Pfam" id="PF13751"/>
    </source>
</evidence>
<evidence type="ECO:0000313" key="3">
    <source>
        <dbReference type="Proteomes" id="UP000217446"/>
    </source>
</evidence>
<dbReference type="PANTHER" id="PTHR33408">
    <property type="entry name" value="TRANSPOSASE"/>
    <property type="match status" value="1"/>
</dbReference>
<dbReference type="RefSeq" id="WP_235613998.1">
    <property type="nucleotide sequence ID" value="NZ_BDQI01000048.1"/>
</dbReference>
<dbReference type="InterPro" id="IPR025668">
    <property type="entry name" value="Tnp_DDE_dom"/>
</dbReference>
<gene>
    <name evidence="2" type="ORF">SO3561_09835</name>
</gene>
<dbReference type="AlphaFoldDB" id="A0A250VVW5"/>
<dbReference type="Proteomes" id="UP000217446">
    <property type="component" value="Unassembled WGS sequence"/>
</dbReference>
<reference evidence="3" key="1">
    <citation type="submission" date="2017-05" db="EMBL/GenBank/DDBJ databases">
        <title>Streptomyces olivochromogenes NBRC 3561 whole genome shotgun sequence.</title>
        <authorList>
            <person name="Dohra H."/>
            <person name="Kodani S."/>
        </authorList>
    </citation>
    <scope>NUCLEOTIDE SEQUENCE [LARGE SCALE GENOMIC DNA]</scope>
    <source>
        <strain evidence="3">NBRC 3561</strain>
    </source>
</reference>
<accession>A0A250VVW5</accession>
<protein>
    <submittedName>
        <fullName evidence="2">IS1182 family transposase</fullName>
    </submittedName>
</protein>
<name>A0A250VVW5_STROL</name>
<feature type="domain" description="Transposase DDE" evidence="1">
    <location>
        <begin position="30"/>
        <end position="156"/>
    </location>
</feature>
<dbReference type="Pfam" id="PF13751">
    <property type="entry name" value="DDE_Tnp_1_6"/>
    <property type="match status" value="1"/>
</dbReference>
<organism evidence="2 3">
    <name type="scientific">Streptomyces olivochromogenes</name>
    <dbReference type="NCBI Taxonomy" id="1963"/>
    <lineage>
        <taxon>Bacteria</taxon>
        <taxon>Bacillati</taxon>
        <taxon>Actinomycetota</taxon>
        <taxon>Actinomycetes</taxon>
        <taxon>Kitasatosporales</taxon>
        <taxon>Streptomycetaceae</taxon>
        <taxon>Streptomyces</taxon>
    </lineage>
</organism>
<sequence>MPGNPTRQHRKNEGFGRDDFHIDFDRRQVTCPQGQISAGWHGPYPTSSPTAAPLIVARFTKGQCQPCPVRTRCTTSHQSARNVGFPPRELRDLQVRVRAEQQTPDWKARYAVRSGVESTVNELVHGHGMRRCRYRGQQKTHLQHVFTAIAVNIERLSGLPPTGEDRPPRRPTAFQNFLDRHGIPRHKSWRTASS</sequence>
<keyword evidence="3" id="KW-1185">Reference proteome</keyword>
<proteinExistence type="predicted"/>
<evidence type="ECO:0000313" key="2">
    <source>
        <dbReference type="EMBL" id="GAX58264.1"/>
    </source>
</evidence>
<dbReference type="EMBL" id="BDQI01000048">
    <property type="protein sequence ID" value="GAX58264.1"/>
    <property type="molecule type" value="Genomic_DNA"/>
</dbReference>
<comment type="caution">
    <text evidence="2">The sequence shown here is derived from an EMBL/GenBank/DDBJ whole genome shotgun (WGS) entry which is preliminary data.</text>
</comment>